<evidence type="ECO:0000313" key="3">
    <source>
        <dbReference type="Proteomes" id="UP000275385"/>
    </source>
</evidence>
<organism evidence="2 3">
    <name type="scientific">Coniochaeta pulveracea</name>
    <dbReference type="NCBI Taxonomy" id="177199"/>
    <lineage>
        <taxon>Eukaryota</taxon>
        <taxon>Fungi</taxon>
        <taxon>Dikarya</taxon>
        <taxon>Ascomycota</taxon>
        <taxon>Pezizomycotina</taxon>
        <taxon>Sordariomycetes</taxon>
        <taxon>Sordariomycetidae</taxon>
        <taxon>Coniochaetales</taxon>
        <taxon>Coniochaetaceae</taxon>
        <taxon>Coniochaeta</taxon>
    </lineage>
</organism>
<protein>
    <submittedName>
        <fullName evidence="2">Uncharacterized protein</fullName>
    </submittedName>
</protein>
<dbReference type="Proteomes" id="UP000275385">
    <property type="component" value="Unassembled WGS sequence"/>
</dbReference>
<gene>
    <name evidence="2" type="ORF">DL546_002836</name>
</gene>
<name>A0A420XZ46_9PEZI</name>
<sequence>MPGRSLFRLQGHVAGTDVLFKPGSTVCLNYLSLLSSLAILLDIPDLRLFSRSFTLFLLAFLSLDRLVRLPSFRRMLTIPFLISLLLVSPISAAPKRKSGVSTKQQTPQQQAAQVPDGISTATDGSTILDTTVTVNGLPLRFKISGPASAFTNESGVTGATAQAGDQGDLGLNVLLHGDGGQSFFDFPNQAVQDGLMGVAILAPSEQLLWGQATGAPAGLSRPDGLDHAQALRDLVKDVLPQVAAFNASNVFFTGVSGGSLTLSGFFVPAFMNEFAGTGVLLMCGGLTPQVDVVGADKFIGNTKIHFQSTQQELALLQPAIPKAVTAYEQLAVNAGLDANAIGQLQTVDNTPNGGHFNGLSANTVLKTVVGNEKLRFGRGQKRDAMGPVISDSGTRLRGGMAMLMPGE</sequence>
<feature type="region of interest" description="Disordered" evidence="1">
    <location>
        <begin position="97"/>
        <end position="122"/>
    </location>
</feature>
<evidence type="ECO:0000313" key="2">
    <source>
        <dbReference type="EMBL" id="RKU40800.1"/>
    </source>
</evidence>
<reference evidence="2 3" key="1">
    <citation type="submission" date="2018-08" db="EMBL/GenBank/DDBJ databases">
        <title>Draft genome of the lignicolous fungus Coniochaeta pulveracea.</title>
        <authorList>
            <person name="Borstlap C.J."/>
            <person name="De Witt R.N."/>
            <person name="Botha A."/>
            <person name="Volschenk H."/>
        </authorList>
    </citation>
    <scope>NUCLEOTIDE SEQUENCE [LARGE SCALE GENOMIC DNA]</scope>
    <source>
        <strain evidence="2 3">CAB683</strain>
    </source>
</reference>
<keyword evidence="3" id="KW-1185">Reference proteome</keyword>
<feature type="compositionally biased region" description="Low complexity" evidence="1">
    <location>
        <begin position="104"/>
        <end position="113"/>
    </location>
</feature>
<accession>A0A420XZ46</accession>
<proteinExistence type="predicted"/>
<dbReference type="AlphaFoldDB" id="A0A420XZ46"/>
<dbReference type="OrthoDB" id="4540290at2759"/>
<evidence type="ECO:0000256" key="1">
    <source>
        <dbReference type="SAM" id="MobiDB-lite"/>
    </source>
</evidence>
<dbReference type="EMBL" id="QVQW01000091">
    <property type="protein sequence ID" value="RKU40800.1"/>
    <property type="molecule type" value="Genomic_DNA"/>
</dbReference>
<comment type="caution">
    <text evidence="2">The sequence shown here is derived from an EMBL/GenBank/DDBJ whole genome shotgun (WGS) entry which is preliminary data.</text>
</comment>